<evidence type="ECO:0000313" key="3">
    <source>
        <dbReference type="Proteomes" id="UP000185568"/>
    </source>
</evidence>
<dbReference type="EMBL" id="MSDU01000027">
    <property type="protein sequence ID" value="OLN21966.1"/>
    <property type="molecule type" value="Genomic_DNA"/>
</dbReference>
<sequence length="93" mass="10241">MKLRGKLQVAFTAALLPLLLLIGFSFIALSQLSQSINEMHDEGLAVSNNLVRLSTMTENTRVNMLQAVLNEDPSNSRRSTIYLHPDGEKRSGG</sequence>
<proteinExistence type="predicted"/>
<evidence type="ECO:0000256" key="1">
    <source>
        <dbReference type="SAM" id="MobiDB-lite"/>
    </source>
</evidence>
<dbReference type="Proteomes" id="UP000185568">
    <property type="component" value="Unassembled WGS sequence"/>
</dbReference>
<name>A0A1Q8Q3N0_9BACI</name>
<protein>
    <submittedName>
        <fullName evidence="2">Uncharacterized protein</fullName>
    </submittedName>
</protein>
<accession>A0A1Q8Q3N0</accession>
<reference evidence="2 3" key="1">
    <citation type="submission" date="2016-12" db="EMBL/GenBank/DDBJ databases">
        <title>Domibacillus antri genome sequencing.</title>
        <authorList>
            <person name="Verma A."/>
            <person name="Krishnamurthi S."/>
        </authorList>
    </citation>
    <scope>NUCLEOTIDE SEQUENCE [LARGE SCALE GENOMIC DNA]</scope>
    <source>
        <strain evidence="2 3">XD80</strain>
    </source>
</reference>
<keyword evidence="3" id="KW-1185">Reference proteome</keyword>
<dbReference type="AlphaFoldDB" id="A0A1Q8Q3N0"/>
<organism evidence="2 3">
    <name type="scientific">Domibacillus antri</name>
    <dbReference type="NCBI Taxonomy" id="1714264"/>
    <lineage>
        <taxon>Bacteria</taxon>
        <taxon>Bacillati</taxon>
        <taxon>Bacillota</taxon>
        <taxon>Bacilli</taxon>
        <taxon>Bacillales</taxon>
        <taxon>Bacillaceae</taxon>
        <taxon>Domibacillus</taxon>
    </lineage>
</organism>
<dbReference type="RefSeq" id="WP_075399016.1">
    <property type="nucleotide sequence ID" value="NZ_MSDU01000027.1"/>
</dbReference>
<dbReference type="OrthoDB" id="358716at2"/>
<comment type="caution">
    <text evidence="2">The sequence shown here is derived from an EMBL/GenBank/DDBJ whole genome shotgun (WGS) entry which is preliminary data.</text>
</comment>
<evidence type="ECO:0000313" key="2">
    <source>
        <dbReference type="EMBL" id="OLN21966.1"/>
    </source>
</evidence>
<gene>
    <name evidence="2" type="ORF">BTO30_12260</name>
</gene>
<feature type="region of interest" description="Disordered" evidence="1">
    <location>
        <begin position="73"/>
        <end position="93"/>
    </location>
</feature>